<dbReference type="Pfam" id="PF13180">
    <property type="entry name" value="PDZ_2"/>
    <property type="match status" value="1"/>
</dbReference>
<dbReference type="OrthoDB" id="9758917at2"/>
<keyword evidence="3" id="KW-0378">Hydrolase</keyword>
<dbReference type="InterPro" id="IPR043504">
    <property type="entry name" value="Peptidase_S1_PA_chymotrypsin"/>
</dbReference>
<dbReference type="AlphaFoldDB" id="A0A5D0XLY5"/>
<keyword evidence="2" id="KW-0645">Protease</keyword>
<evidence type="ECO:0000256" key="2">
    <source>
        <dbReference type="ARBA" id="ARBA00022670"/>
    </source>
</evidence>
<keyword evidence="5" id="KW-0472">Membrane</keyword>
<evidence type="ECO:0000313" key="7">
    <source>
        <dbReference type="EMBL" id="TYC97477.1"/>
    </source>
</evidence>
<dbReference type="Proteomes" id="UP000323410">
    <property type="component" value="Unassembled WGS sequence"/>
</dbReference>
<feature type="domain" description="PDZ" evidence="6">
    <location>
        <begin position="369"/>
        <end position="459"/>
    </location>
</feature>
<feature type="region of interest" description="Disordered" evidence="4">
    <location>
        <begin position="1"/>
        <end position="78"/>
    </location>
</feature>
<name>A0A5D0XLY5_9MICC</name>
<dbReference type="InterPro" id="IPR036034">
    <property type="entry name" value="PDZ_sf"/>
</dbReference>
<dbReference type="PANTHER" id="PTHR43343:SF3">
    <property type="entry name" value="PROTEASE DO-LIKE 8, CHLOROPLASTIC"/>
    <property type="match status" value="1"/>
</dbReference>
<dbReference type="PANTHER" id="PTHR43343">
    <property type="entry name" value="PEPTIDASE S12"/>
    <property type="match status" value="1"/>
</dbReference>
<evidence type="ECO:0000313" key="8">
    <source>
        <dbReference type="Proteomes" id="UP000323410"/>
    </source>
</evidence>
<dbReference type="Gene3D" id="2.30.42.10">
    <property type="match status" value="1"/>
</dbReference>
<evidence type="ECO:0000259" key="6">
    <source>
        <dbReference type="PROSITE" id="PS50106"/>
    </source>
</evidence>
<keyword evidence="8" id="KW-1185">Reference proteome</keyword>
<reference evidence="7 8" key="1">
    <citation type="submission" date="2019-08" db="EMBL/GenBank/DDBJ databases">
        <title>Genone of Arthrobacter echini P9.</title>
        <authorList>
            <person name="Bowman J.P."/>
        </authorList>
    </citation>
    <scope>NUCLEOTIDE SEQUENCE [LARGE SCALE GENOMIC DNA]</scope>
    <source>
        <strain evidence="7 8">P9</strain>
    </source>
</reference>
<dbReference type="InterPro" id="IPR001940">
    <property type="entry name" value="Peptidase_S1C"/>
</dbReference>
<dbReference type="PRINTS" id="PR00834">
    <property type="entry name" value="PROTEASES2C"/>
</dbReference>
<feature type="compositionally biased region" description="Polar residues" evidence="4">
    <location>
        <begin position="1"/>
        <end position="18"/>
    </location>
</feature>
<dbReference type="SUPFAM" id="SSF50156">
    <property type="entry name" value="PDZ domain-like"/>
    <property type="match status" value="1"/>
</dbReference>
<dbReference type="PROSITE" id="PS50106">
    <property type="entry name" value="PDZ"/>
    <property type="match status" value="1"/>
</dbReference>
<feature type="compositionally biased region" description="Polar residues" evidence="4">
    <location>
        <begin position="267"/>
        <end position="280"/>
    </location>
</feature>
<protein>
    <submittedName>
        <fullName evidence="7">PDZ domain-containing protein</fullName>
    </submittedName>
</protein>
<keyword evidence="5" id="KW-1133">Transmembrane helix</keyword>
<dbReference type="InterPro" id="IPR001478">
    <property type="entry name" value="PDZ"/>
</dbReference>
<keyword evidence="5" id="KW-0812">Transmembrane</keyword>
<dbReference type="InterPro" id="IPR051201">
    <property type="entry name" value="Chloro_Bact_Ser_Proteases"/>
</dbReference>
<dbReference type="InterPro" id="IPR009003">
    <property type="entry name" value="Peptidase_S1_PA"/>
</dbReference>
<dbReference type="GO" id="GO:0006508">
    <property type="term" value="P:proteolysis"/>
    <property type="evidence" value="ECO:0007669"/>
    <property type="project" value="UniProtKB-KW"/>
</dbReference>
<dbReference type="SUPFAM" id="SSF50494">
    <property type="entry name" value="Trypsin-like serine proteases"/>
    <property type="match status" value="1"/>
</dbReference>
<dbReference type="Gene3D" id="2.40.10.10">
    <property type="entry name" value="Trypsin-like serine proteases"/>
    <property type="match status" value="2"/>
</dbReference>
<organism evidence="7 8">
    <name type="scientific">Arthrobacter echini</name>
    <dbReference type="NCBI Taxonomy" id="1529066"/>
    <lineage>
        <taxon>Bacteria</taxon>
        <taxon>Bacillati</taxon>
        <taxon>Actinomycetota</taxon>
        <taxon>Actinomycetes</taxon>
        <taxon>Micrococcales</taxon>
        <taxon>Micrococcaceae</taxon>
        <taxon>Arthrobacter</taxon>
    </lineage>
</organism>
<feature type="region of interest" description="Disordered" evidence="4">
    <location>
        <begin position="267"/>
        <end position="301"/>
    </location>
</feature>
<sequence length="474" mass="47475">MMWSTATRGLSMNEQPGTSDRPLPPQPLTPPSRTAGGTGQQPATPHPAYAGHQPFYGDPRGSSGPSTASGSKAPRDRRRVSVATFAAGALVAGLIGGGVATAGYNALEPDSSAGTVRSEPQSVVVNNSDDVNSITGAAVTASPSVVTIAVSGGDSSGTGSGIILDTDGHILTNTHVVTLGGQVSDPTIEVRLNDGRLFPATVVGTDPLSDLAVVKIDAPQLTAATLGDSDMLNVGDTAIAIGSPLGLSGTVTDGIVSTLNRTISVASSAVPEQQPDSSASENKDGFNFLPPGDSSAPQPQSQGSIYLNVIQTDAAINQGNSGGALVDTDGKIIGVNVAIASGGSSETTGNIGVGFSIPISYAERIAKEIIADGEATHGFLGVSISPASADGSPTTSPFSSGALVENVEPGSPAEDASLEAGDVITEVAGFTITDPESLTAAVRMQRVGEQVPVEILRNGQTMTMDVTLGEVPAN</sequence>
<feature type="transmembrane region" description="Helical" evidence="5">
    <location>
        <begin position="82"/>
        <end position="104"/>
    </location>
</feature>
<comment type="similarity">
    <text evidence="1">Belongs to the peptidase S1C family.</text>
</comment>
<proteinExistence type="inferred from homology"/>
<evidence type="ECO:0000256" key="4">
    <source>
        <dbReference type="SAM" id="MobiDB-lite"/>
    </source>
</evidence>
<comment type="caution">
    <text evidence="7">The sequence shown here is derived from an EMBL/GenBank/DDBJ whole genome shotgun (WGS) entry which is preliminary data.</text>
</comment>
<accession>A0A5D0XLY5</accession>
<gene>
    <name evidence="7" type="ORF">FQ377_12575</name>
</gene>
<dbReference type="SMART" id="SM00228">
    <property type="entry name" value="PDZ"/>
    <property type="match status" value="1"/>
</dbReference>
<dbReference type="EMBL" id="VSLD01000007">
    <property type="protein sequence ID" value="TYC97477.1"/>
    <property type="molecule type" value="Genomic_DNA"/>
</dbReference>
<dbReference type="GO" id="GO:0004252">
    <property type="term" value="F:serine-type endopeptidase activity"/>
    <property type="evidence" value="ECO:0007669"/>
    <property type="project" value="InterPro"/>
</dbReference>
<evidence type="ECO:0000256" key="1">
    <source>
        <dbReference type="ARBA" id="ARBA00010541"/>
    </source>
</evidence>
<evidence type="ECO:0000256" key="5">
    <source>
        <dbReference type="SAM" id="Phobius"/>
    </source>
</evidence>
<evidence type="ECO:0000256" key="3">
    <source>
        <dbReference type="ARBA" id="ARBA00022801"/>
    </source>
</evidence>
<dbReference type="Pfam" id="PF13365">
    <property type="entry name" value="Trypsin_2"/>
    <property type="match status" value="1"/>
</dbReference>